<name>A0A439DJW0_9PEZI</name>
<gene>
    <name evidence="3" type="ORF">EKO27_g435</name>
</gene>
<keyword evidence="2" id="KW-1133">Transmembrane helix</keyword>
<dbReference type="Proteomes" id="UP000286045">
    <property type="component" value="Unassembled WGS sequence"/>
</dbReference>
<keyword evidence="2" id="KW-0472">Membrane</keyword>
<feature type="region of interest" description="Disordered" evidence="1">
    <location>
        <begin position="1"/>
        <end position="72"/>
    </location>
</feature>
<keyword evidence="2" id="KW-0812">Transmembrane</keyword>
<evidence type="ECO:0000256" key="1">
    <source>
        <dbReference type="SAM" id="MobiDB-lite"/>
    </source>
</evidence>
<keyword evidence="4" id="KW-1185">Reference proteome</keyword>
<dbReference type="STRING" id="363999.A0A439DJW0"/>
<evidence type="ECO:0000313" key="4">
    <source>
        <dbReference type="Proteomes" id="UP000286045"/>
    </source>
</evidence>
<evidence type="ECO:0000313" key="3">
    <source>
        <dbReference type="EMBL" id="RWA14661.1"/>
    </source>
</evidence>
<protein>
    <submittedName>
        <fullName evidence="3">Uncharacterized protein</fullName>
    </submittedName>
</protein>
<feature type="compositionally biased region" description="Basic and acidic residues" evidence="1">
    <location>
        <begin position="55"/>
        <end position="65"/>
    </location>
</feature>
<dbReference type="EMBL" id="RYZI01000005">
    <property type="protein sequence ID" value="RWA14661.1"/>
    <property type="molecule type" value="Genomic_DNA"/>
</dbReference>
<organism evidence="3 4">
    <name type="scientific">Xylaria grammica</name>
    <dbReference type="NCBI Taxonomy" id="363999"/>
    <lineage>
        <taxon>Eukaryota</taxon>
        <taxon>Fungi</taxon>
        <taxon>Dikarya</taxon>
        <taxon>Ascomycota</taxon>
        <taxon>Pezizomycotina</taxon>
        <taxon>Sordariomycetes</taxon>
        <taxon>Xylariomycetidae</taxon>
        <taxon>Xylariales</taxon>
        <taxon>Xylariaceae</taxon>
        <taxon>Xylaria</taxon>
    </lineage>
</organism>
<dbReference type="AlphaFoldDB" id="A0A439DJW0"/>
<evidence type="ECO:0000256" key="2">
    <source>
        <dbReference type="SAM" id="Phobius"/>
    </source>
</evidence>
<accession>A0A439DJW0</accession>
<comment type="caution">
    <text evidence="3">The sequence shown here is derived from an EMBL/GenBank/DDBJ whole genome shotgun (WGS) entry which is preliminary data.</text>
</comment>
<proteinExistence type="predicted"/>
<reference evidence="3 4" key="1">
    <citation type="submission" date="2018-12" db="EMBL/GenBank/DDBJ databases">
        <title>Draft genome sequence of Xylaria grammica IHI A82.</title>
        <authorList>
            <person name="Buettner E."/>
            <person name="Kellner H."/>
        </authorList>
    </citation>
    <scope>NUCLEOTIDE SEQUENCE [LARGE SCALE GENOMIC DNA]</scope>
    <source>
        <strain evidence="3 4">IHI A82</strain>
    </source>
</reference>
<feature type="transmembrane region" description="Helical" evidence="2">
    <location>
        <begin position="265"/>
        <end position="285"/>
    </location>
</feature>
<sequence>MAAYLTTMSAKHHDHDPLAVQRTVTSSNRPRHQLRRSITEQSPPFKQSRVHQYLHRKDRDRDDRLPSSAGPLVRGSLELPQVEVITSADTGMIFGIGDDVANTGEAGTTLQQLLSNDEIAKEQKKKAEAATASLKKSLVELTSFSNATIARLDETYSSVLQRLGSLRSTIIAMKDLAAMSEEINKTFTSESHTLVTEIETQLSVYDQSADQKKRIEDLQARIHAGRDKVHALSKRVDVVRERIEGWEKADREWQERTRRRLKTTWIIISVVAFVLMLLFFGAQYAPSSVDINKPAEVAPGVREGTPAIENLAGNNSKSAAVIADEVREELTLRRAHGSVEQEVLRVFDEL</sequence>